<dbReference type="EMBL" id="CM056816">
    <property type="protein sequence ID" value="KAJ8633404.1"/>
    <property type="molecule type" value="Genomic_DNA"/>
</dbReference>
<name>A0ACC2LK31_PERAE</name>
<dbReference type="Proteomes" id="UP001234297">
    <property type="component" value="Chromosome 8"/>
</dbReference>
<evidence type="ECO:0000313" key="2">
    <source>
        <dbReference type="Proteomes" id="UP001234297"/>
    </source>
</evidence>
<reference evidence="1 2" key="1">
    <citation type="journal article" date="2022" name="Hortic Res">
        <title>A haplotype resolved chromosomal level avocado genome allows analysis of novel avocado genes.</title>
        <authorList>
            <person name="Nath O."/>
            <person name="Fletcher S.J."/>
            <person name="Hayward A."/>
            <person name="Shaw L.M."/>
            <person name="Masouleh A.K."/>
            <person name="Furtado A."/>
            <person name="Henry R.J."/>
            <person name="Mitter N."/>
        </authorList>
    </citation>
    <scope>NUCLEOTIDE SEQUENCE [LARGE SCALE GENOMIC DNA]</scope>
    <source>
        <strain evidence="2">cv. Hass</strain>
    </source>
</reference>
<accession>A0ACC2LK31</accession>
<protein>
    <submittedName>
        <fullName evidence="1">Uncharacterized protein</fullName>
    </submittedName>
</protein>
<comment type="caution">
    <text evidence="1">The sequence shown here is derived from an EMBL/GenBank/DDBJ whole genome shotgun (WGS) entry which is preliminary data.</text>
</comment>
<organism evidence="1 2">
    <name type="scientific">Persea americana</name>
    <name type="common">Avocado</name>
    <dbReference type="NCBI Taxonomy" id="3435"/>
    <lineage>
        <taxon>Eukaryota</taxon>
        <taxon>Viridiplantae</taxon>
        <taxon>Streptophyta</taxon>
        <taxon>Embryophyta</taxon>
        <taxon>Tracheophyta</taxon>
        <taxon>Spermatophyta</taxon>
        <taxon>Magnoliopsida</taxon>
        <taxon>Magnoliidae</taxon>
        <taxon>Laurales</taxon>
        <taxon>Lauraceae</taxon>
        <taxon>Persea</taxon>
    </lineage>
</organism>
<proteinExistence type="predicted"/>
<keyword evidence="2" id="KW-1185">Reference proteome</keyword>
<gene>
    <name evidence="1" type="ORF">MRB53_026740</name>
</gene>
<evidence type="ECO:0000313" key="1">
    <source>
        <dbReference type="EMBL" id="KAJ8633404.1"/>
    </source>
</evidence>
<sequence length="190" mass="21665">MVISTVEYLFPHLHYNTISHIVATTELRFCNRGTRHLLPSVQASSLGSFPAVISLVFILLPVLVFNKVLVLALSVACFRWRYHCGVLLLLTGGFPFHFSALFVLRFQGAFVVISFLLQYHFFRDFFLTSVMDKIDVIQVKLIRAKNYAVIPTQTLYSRTRMTEFLDGSSVEPTKDKAKALWIQNKSTVIT</sequence>